<accession>A0A7S4EUA8</accession>
<feature type="compositionally biased region" description="Acidic residues" evidence="1">
    <location>
        <begin position="24"/>
        <end position="33"/>
    </location>
</feature>
<sequence length="104" mass="11373">MHWTHLVPSNVTLKLQRAPRASELEFEEGELDEGGLRDEQQDGSGDGGDGNAAEAADTEAEEAAEAEEGTAQLGNDVRRSVLMPRARKPRAPRRRHSKSGNRKL</sequence>
<feature type="region of interest" description="Disordered" evidence="1">
    <location>
        <begin position="18"/>
        <end position="104"/>
    </location>
</feature>
<name>A0A7S4EUA8_CHRCT</name>
<gene>
    <name evidence="2" type="ORF">PCAR00345_LOCUS5096</name>
</gene>
<evidence type="ECO:0000313" key="2">
    <source>
        <dbReference type="EMBL" id="CAE0752511.1"/>
    </source>
</evidence>
<dbReference type="AlphaFoldDB" id="A0A7S4EUA8"/>
<evidence type="ECO:0000256" key="1">
    <source>
        <dbReference type="SAM" id="MobiDB-lite"/>
    </source>
</evidence>
<protein>
    <submittedName>
        <fullName evidence="2">Uncharacterized protein</fullName>
    </submittedName>
</protein>
<reference evidence="2" key="1">
    <citation type="submission" date="2021-01" db="EMBL/GenBank/DDBJ databases">
        <authorList>
            <person name="Corre E."/>
            <person name="Pelletier E."/>
            <person name="Niang G."/>
            <person name="Scheremetjew M."/>
            <person name="Finn R."/>
            <person name="Kale V."/>
            <person name="Holt S."/>
            <person name="Cochrane G."/>
            <person name="Meng A."/>
            <person name="Brown T."/>
            <person name="Cohen L."/>
        </authorList>
    </citation>
    <scope>NUCLEOTIDE SEQUENCE</scope>
    <source>
        <strain evidence="2">CCMP645</strain>
    </source>
</reference>
<proteinExistence type="predicted"/>
<feature type="compositionally biased region" description="Basic residues" evidence="1">
    <location>
        <begin position="85"/>
        <end position="104"/>
    </location>
</feature>
<feature type="compositionally biased region" description="Acidic residues" evidence="1">
    <location>
        <begin position="56"/>
        <end position="68"/>
    </location>
</feature>
<dbReference type="EMBL" id="HBIZ01008730">
    <property type="protein sequence ID" value="CAE0752511.1"/>
    <property type="molecule type" value="Transcribed_RNA"/>
</dbReference>
<organism evidence="2">
    <name type="scientific">Chrysotila carterae</name>
    <name type="common">Marine alga</name>
    <name type="synonym">Syracosphaera carterae</name>
    <dbReference type="NCBI Taxonomy" id="13221"/>
    <lineage>
        <taxon>Eukaryota</taxon>
        <taxon>Haptista</taxon>
        <taxon>Haptophyta</taxon>
        <taxon>Prymnesiophyceae</taxon>
        <taxon>Isochrysidales</taxon>
        <taxon>Isochrysidaceae</taxon>
        <taxon>Chrysotila</taxon>
    </lineage>
</organism>